<sequence>MLYESFRLCKTPSQLLKENDEVRSSRSRRHWPIAPPMFQVEYQLKLAQLSRGQIVDYFFVCCTRRFPTNELNVILAELYEEVGPTPTLLGLEIVTVRALPFRAAYQ</sequence>
<evidence type="ECO:0000313" key="2">
    <source>
        <dbReference type="Proteomes" id="UP000831113"/>
    </source>
</evidence>
<accession>A0ABY4CWB9</accession>
<dbReference type="RefSeq" id="WP_243795456.1">
    <property type="nucleotide sequence ID" value="NZ_CP094669.1"/>
</dbReference>
<proteinExistence type="predicted"/>
<evidence type="ECO:0000313" key="1">
    <source>
        <dbReference type="EMBL" id="UOG73289.1"/>
    </source>
</evidence>
<name>A0ABY4CWB9_9BACT</name>
<protein>
    <submittedName>
        <fullName evidence="1">Uncharacterized protein</fullName>
    </submittedName>
</protein>
<dbReference type="EMBL" id="CP094669">
    <property type="protein sequence ID" value="UOG73289.1"/>
    <property type="molecule type" value="Genomic_DNA"/>
</dbReference>
<dbReference type="Proteomes" id="UP000831113">
    <property type="component" value="Chromosome"/>
</dbReference>
<organism evidence="1 2">
    <name type="scientific">Hymenobacter tibetensis</name>
    <dbReference type="NCBI Taxonomy" id="497967"/>
    <lineage>
        <taxon>Bacteria</taxon>
        <taxon>Pseudomonadati</taxon>
        <taxon>Bacteroidota</taxon>
        <taxon>Cytophagia</taxon>
        <taxon>Cytophagales</taxon>
        <taxon>Hymenobacteraceae</taxon>
        <taxon>Hymenobacter</taxon>
    </lineage>
</organism>
<reference evidence="1 2" key="1">
    <citation type="submission" date="2022-03" db="EMBL/GenBank/DDBJ databases">
        <title>Hymenobactersp. isolated from the air.</title>
        <authorList>
            <person name="Won M."/>
            <person name="Kwon S.-W."/>
        </authorList>
    </citation>
    <scope>NUCLEOTIDE SEQUENCE [LARGE SCALE GENOMIC DNA]</scope>
    <source>
        <strain evidence="1 2">KACC 21982</strain>
    </source>
</reference>
<gene>
    <name evidence="1" type="ORF">MTX78_14275</name>
</gene>
<keyword evidence="2" id="KW-1185">Reference proteome</keyword>